<reference evidence="2 3" key="1">
    <citation type="submission" date="2024-04" db="EMBL/GenBank/DDBJ databases">
        <authorList>
            <person name="Fracassetti M."/>
        </authorList>
    </citation>
    <scope>NUCLEOTIDE SEQUENCE [LARGE SCALE GENOMIC DNA]</scope>
</reference>
<feature type="region of interest" description="Disordered" evidence="1">
    <location>
        <begin position="1"/>
        <end position="21"/>
    </location>
</feature>
<evidence type="ECO:0000313" key="2">
    <source>
        <dbReference type="EMBL" id="CAL1361137.1"/>
    </source>
</evidence>
<evidence type="ECO:0000313" key="3">
    <source>
        <dbReference type="Proteomes" id="UP001497516"/>
    </source>
</evidence>
<name>A0AAV2CX79_9ROSI</name>
<sequence length="78" mass="8918">MYVFGDEDEESYCAPSSTVTDAMAGEQSELRKSARVREFHDEELVSEEKEVEEDGEEIAFEDDEDEVVAGRTYLDDEE</sequence>
<dbReference type="AlphaFoldDB" id="A0AAV2CX79"/>
<feature type="compositionally biased region" description="Acidic residues" evidence="1">
    <location>
        <begin position="49"/>
        <end position="67"/>
    </location>
</feature>
<gene>
    <name evidence="2" type="ORF">LTRI10_LOCUS8528</name>
</gene>
<feature type="compositionally biased region" description="Acidic residues" evidence="1">
    <location>
        <begin position="1"/>
        <end position="11"/>
    </location>
</feature>
<dbReference type="Proteomes" id="UP001497516">
    <property type="component" value="Chromosome 10"/>
</dbReference>
<feature type="region of interest" description="Disordered" evidence="1">
    <location>
        <begin position="43"/>
        <end position="78"/>
    </location>
</feature>
<protein>
    <submittedName>
        <fullName evidence="2">Uncharacterized protein</fullName>
    </submittedName>
</protein>
<accession>A0AAV2CX79</accession>
<proteinExistence type="predicted"/>
<dbReference type="EMBL" id="OZ034814">
    <property type="protein sequence ID" value="CAL1361137.1"/>
    <property type="molecule type" value="Genomic_DNA"/>
</dbReference>
<organism evidence="2 3">
    <name type="scientific">Linum trigynum</name>
    <dbReference type="NCBI Taxonomy" id="586398"/>
    <lineage>
        <taxon>Eukaryota</taxon>
        <taxon>Viridiplantae</taxon>
        <taxon>Streptophyta</taxon>
        <taxon>Embryophyta</taxon>
        <taxon>Tracheophyta</taxon>
        <taxon>Spermatophyta</taxon>
        <taxon>Magnoliopsida</taxon>
        <taxon>eudicotyledons</taxon>
        <taxon>Gunneridae</taxon>
        <taxon>Pentapetalae</taxon>
        <taxon>rosids</taxon>
        <taxon>fabids</taxon>
        <taxon>Malpighiales</taxon>
        <taxon>Linaceae</taxon>
        <taxon>Linum</taxon>
    </lineage>
</organism>
<keyword evidence="3" id="KW-1185">Reference proteome</keyword>
<evidence type="ECO:0000256" key="1">
    <source>
        <dbReference type="SAM" id="MobiDB-lite"/>
    </source>
</evidence>